<comment type="similarity">
    <text evidence="2">Belongs to the peptidase S8 family. Furin subfamily.</text>
</comment>
<dbReference type="PANTHER" id="PTHR42884:SF13">
    <property type="entry name" value="NEUROENDOCRINE CONVERTASE 2"/>
    <property type="match status" value="1"/>
</dbReference>
<evidence type="ECO:0000256" key="10">
    <source>
        <dbReference type="ARBA" id="ARBA00023157"/>
    </source>
</evidence>
<dbReference type="PROSITE" id="PS51829">
    <property type="entry name" value="P_HOMO_B"/>
    <property type="match status" value="1"/>
</dbReference>
<dbReference type="SUPFAM" id="SSF49785">
    <property type="entry name" value="Galactose-binding domain-like"/>
    <property type="match status" value="1"/>
</dbReference>
<evidence type="ECO:0000313" key="23">
    <source>
        <dbReference type="Proteomes" id="UP000694554"/>
    </source>
</evidence>
<dbReference type="Gene3D" id="3.30.70.850">
    <property type="entry name" value="Peptidase S8, pro-domain"/>
    <property type="match status" value="1"/>
</dbReference>
<dbReference type="InterPro" id="IPR032815">
    <property type="entry name" value="S8_pro-domain"/>
</dbReference>
<evidence type="ECO:0000256" key="15">
    <source>
        <dbReference type="ARBA" id="ARBA00039626"/>
    </source>
</evidence>
<dbReference type="CDD" id="cd04059">
    <property type="entry name" value="Peptidases_S8_Protein_convertases_Kexins_Furin-like"/>
    <property type="match status" value="1"/>
</dbReference>
<evidence type="ECO:0000256" key="7">
    <source>
        <dbReference type="ARBA" id="ARBA00022801"/>
    </source>
</evidence>
<proteinExistence type="inferred from homology"/>
<organism evidence="22 23">
    <name type="scientific">Phocoena sinus</name>
    <name type="common">Vaquita</name>
    <dbReference type="NCBI Taxonomy" id="42100"/>
    <lineage>
        <taxon>Eukaryota</taxon>
        <taxon>Metazoa</taxon>
        <taxon>Chordata</taxon>
        <taxon>Craniata</taxon>
        <taxon>Vertebrata</taxon>
        <taxon>Euteleostomi</taxon>
        <taxon>Mammalia</taxon>
        <taxon>Eutheria</taxon>
        <taxon>Laurasiatheria</taxon>
        <taxon>Artiodactyla</taxon>
        <taxon>Whippomorpha</taxon>
        <taxon>Cetacea</taxon>
        <taxon>Odontoceti</taxon>
        <taxon>Phocoenidae</taxon>
        <taxon>Phocoena</taxon>
    </lineage>
</organism>
<evidence type="ECO:0000256" key="8">
    <source>
        <dbReference type="ARBA" id="ARBA00022825"/>
    </source>
</evidence>
<dbReference type="InterPro" id="IPR008979">
    <property type="entry name" value="Galactose-bd-like_sf"/>
</dbReference>
<dbReference type="EC" id="3.4.21.94" evidence="14"/>
<dbReference type="SUPFAM" id="SSF54897">
    <property type="entry name" value="Protease propeptides/inhibitors"/>
    <property type="match status" value="1"/>
</dbReference>
<evidence type="ECO:0000256" key="18">
    <source>
        <dbReference type="PIRSR" id="PIRSR615500-1"/>
    </source>
</evidence>
<evidence type="ECO:0000256" key="11">
    <source>
        <dbReference type="ARBA" id="ARBA00023180"/>
    </source>
</evidence>
<dbReference type="GO" id="GO:0016020">
    <property type="term" value="C:membrane"/>
    <property type="evidence" value="ECO:0007669"/>
    <property type="project" value="Ensembl"/>
</dbReference>
<evidence type="ECO:0000256" key="4">
    <source>
        <dbReference type="ARBA" id="ARBA00022670"/>
    </source>
</evidence>
<feature type="chain" id="PRO_5034163827" description="Neuroendocrine convertase 2" evidence="20">
    <location>
        <begin position="26"/>
        <end position="624"/>
    </location>
</feature>
<reference evidence="22" key="1">
    <citation type="submission" date="2019-08" db="EMBL/GenBank/DDBJ databases">
        <title>Phocoena sinus (Vaquita) genome, mPhoSin1, primary haplotype.</title>
        <authorList>
            <person name="Morin P."/>
            <person name="Mountcastle J."/>
            <person name="Fungtammasan C."/>
            <person name="Rhie A."/>
            <person name="Rojas-Bracho L."/>
            <person name="Smith C.R."/>
            <person name="Taylor B.L."/>
            <person name="Gulland F.M.D."/>
            <person name="Musser W."/>
            <person name="Houck M."/>
            <person name="Haase B."/>
            <person name="Paez S."/>
            <person name="Howe K."/>
            <person name="Torrance J."/>
            <person name="Formenti G."/>
            <person name="Phillippy A."/>
            <person name="Ryder O."/>
            <person name="Jarvis E.D."/>
            <person name="Fedrigo O."/>
        </authorList>
    </citation>
    <scope>NUCLEOTIDE SEQUENCE [LARGE SCALE GENOMIC DNA]</scope>
</reference>
<evidence type="ECO:0000256" key="20">
    <source>
        <dbReference type="SAM" id="SignalP"/>
    </source>
</evidence>
<dbReference type="InterPro" id="IPR015500">
    <property type="entry name" value="Peptidase_S8_subtilisin-rel"/>
</dbReference>
<keyword evidence="4 19" id="KW-0645">Protease</keyword>
<comment type="subcellular location">
    <subcellularLocation>
        <location evidence="1">Secreted</location>
    </subcellularLocation>
</comment>
<dbReference type="PROSITE" id="PS00138">
    <property type="entry name" value="SUBTILASE_SER"/>
    <property type="match status" value="1"/>
</dbReference>
<dbReference type="InterPro" id="IPR023828">
    <property type="entry name" value="Peptidase_S8_Ser-AS"/>
</dbReference>
<evidence type="ECO:0000256" key="5">
    <source>
        <dbReference type="ARBA" id="ARBA00022685"/>
    </source>
</evidence>
<dbReference type="PANTHER" id="PTHR42884">
    <property type="entry name" value="PROPROTEIN CONVERTASE SUBTILISIN/KEXIN-RELATED"/>
    <property type="match status" value="1"/>
</dbReference>
<evidence type="ECO:0000259" key="21">
    <source>
        <dbReference type="PROSITE" id="PS51829"/>
    </source>
</evidence>
<dbReference type="InterPro" id="IPR034182">
    <property type="entry name" value="Kexin/furin"/>
</dbReference>
<evidence type="ECO:0000256" key="3">
    <source>
        <dbReference type="ARBA" id="ARBA00022525"/>
    </source>
</evidence>
<keyword evidence="11" id="KW-0325">Glycoprotein</keyword>
<evidence type="ECO:0000256" key="16">
    <source>
        <dbReference type="ARBA" id="ARBA00042083"/>
    </source>
</evidence>
<name>A0A8C9BD96_PHOSS</name>
<reference evidence="22" key="3">
    <citation type="submission" date="2025-09" db="UniProtKB">
        <authorList>
            <consortium name="Ensembl"/>
        </authorList>
    </citation>
    <scope>IDENTIFICATION</scope>
</reference>
<dbReference type="GO" id="GO:0043005">
    <property type="term" value="C:neuron projection"/>
    <property type="evidence" value="ECO:0007669"/>
    <property type="project" value="TreeGrafter"/>
</dbReference>
<dbReference type="FunFam" id="2.60.120.260:FF:000020">
    <property type="entry name" value="neuroendocrine convertase 2"/>
    <property type="match status" value="1"/>
</dbReference>
<dbReference type="PROSITE" id="PS00137">
    <property type="entry name" value="SUBTILASE_HIS"/>
    <property type="match status" value="1"/>
</dbReference>
<dbReference type="InterPro" id="IPR000209">
    <property type="entry name" value="Peptidase_S8/S53_dom"/>
</dbReference>
<evidence type="ECO:0000256" key="19">
    <source>
        <dbReference type="PROSITE-ProRule" id="PRU01240"/>
    </source>
</evidence>
<keyword evidence="7 19" id="KW-0378">Hydrolase</keyword>
<dbReference type="PROSITE" id="PS51892">
    <property type="entry name" value="SUBTILASE"/>
    <property type="match status" value="1"/>
</dbReference>
<keyword evidence="3" id="KW-0964">Secreted</keyword>
<dbReference type="Ensembl" id="ENSPSNT00000010242.1">
    <property type="protein sequence ID" value="ENSPSNP00000009051.1"/>
    <property type="gene ID" value="ENSPSNG00000006649.1"/>
</dbReference>
<keyword evidence="5" id="KW-0165">Cleavage on pair of basic residues</keyword>
<dbReference type="PROSITE" id="PS00136">
    <property type="entry name" value="SUBTILASE_ASP"/>
    <property type="match status" value="1"/>
</dbReference>
<evidence type="ECO:0000256" key="2">
    <source>
        <dbReference type="ARBA" id="ARBA00005325"/>
    </source>
</evidence>
<dbReference type="Pfam" id="PF00082">
    <property type="entry name" value="Peptidase_S8"/>
    <property type="match status" value="2"/>
</dbReference>
<keyword evidence="10" id="KW-1015">Disulfide bond</keyword>
<dbReference type="SUPFAM" id="SSF52743">
    <property type="entry name" value="Subtilisin-like"/>
    <property type="match status" value="1"/>
</dbReference>
<keyword evidence="6 20" id="KW-0732">Signal</keyword>
<gene>
    <name evidence="22" type="primary">PCSK2</name>
</gene>
<evidence type="ECO:0000256" key="13">
    <source>
        <dbReference type="ARBA" id="ARBA00037494"/>
    </source>
</evidence>
<dbReference type="GeneTree" id="ENSGT00940000156965"/>
<evidence type="ECO:0000313" key="22">
    <source>
        <dbReference type="Ensembl" id="ENSPSNP00000009051.1"/>
    </source>
</evidence>
<evidence type="ECO:0000256" key="14">
    <source>
        <dbReference type="ARBA" id="ARBA00039000"/>
    </source>
</evidence>
<feature type="active site" description="Charge relay system" evidence="18 19">
    <location>
        <position position="370"/>
    </location>
</feature>
<dbReference type="Proteomes" id="UP000694554">
    <property type="component" value="Chromosome 15"/>
</dbReference>
<evidence type="ECO:0000256" key="17">
    <source>
        <dbReference type="ARBA" id="ARBA00042708"/>
    </source>
</evidence>
<dbReference type="GO" id="GO:0004252">
    <property type="term" value="F:serine-type endopeptidase activity"/>
    <property type="evidence" value="ECO:0007669"/>
    <property type="project" value="UniProtKB-UniRule"/>
</dbReference>
<feature type="active site" description="Charge relay system" evidence="18 19">
    <location>
        <position position="167"/>
    </location>
</feature>
<dbReference type="InterPro" id="IPR038466">
    <property type="entry name" value="S8_pro-domain_sf"/>
</dbReference>
<dbReference type="GO" id="GO:0005654">
    <property type="term" value="C:nucleoplasm"/>
    <property type="evidence" value="ECO:0007669"/>
    <property type="project" value="Ensembl"/>
</dbReference>
<protein>
    <recommendedName>
        <fullName evidence="15">Neuroendocrine convertase 2</fullName>
        <ecNumber evidence="14">3.4.21.94</ecNumber>
    </recommendedName>
    <alternativeName>
        <fullName evidence="17">Prohormone convertase 2</fullName>
    </alternativeName>
    <alternativeName>
        <fullName evidence="16">Proprotein convertase 2</fullName>
    </alternativeName>
</protein>
<dbReference type="GO" id="GO:0005615">
    <property type="term" value="C:extracellular space"/>
    <property type="evidence" value="ECO:0007669"/>
    <property type="project" value="Ensembl"/>
</dbReference>
<dbReference type="Pfam" id="PF01483">
    <property type="entry name" value="P_proprotein"/>
    <property type="match status" value="1"/>
</dbReference>
<comment type="function">
    <text evidence="13">Serine endopeptidase which is involved in the processing of hormone and other protein precursors at sites comprised of pairs of basic amino acid residues. Responsible for the release of glucagon from proglucagon in pancreatic A cells.</text>
</comment>
<accession>A0A8C9BD96</accession>
<evidence type="ECO:0000256" key="12">
    <source>
        <dbReference type="ARBA" id="ARBA00036323"/>
    </source>
</evidence>
<dbReference type="InterPro" id="IPR023827">
    <property type="entry name" value="Peptidase_S8_Asp-AS"/>
</dbReference>
<feature type="active site" description="Charge relay system" evidence="18 19">
    <location>
        <position position="208"/>
    </location>
</feature>
<evidence type="ECO:0000256" key="6">
    <source>
        <dbReference type="ARBA" id="ARBA00022729"/>
    </source>
</evidence>
<feature type="domain" description="P/Homo B" evidence="21">
    <location>
        <begin position="447"/>
        <end position="583"/>
    </location>
</feature>
<keyword evidence="23" id="KW-1185">Reference proteome</keyword>
<dbReference type="Gene3D" id="2.60.120.260">
    <property type="entry name" value="Galactose-binding domain-like"/>
    <property type="match status" value="1"/>
</dbReference>
<dbReference type="Pfam" id="PF16470">
    <property type="entry name" value="S8_pro-domain"/>
    <property type="match status" value="1"/>
</dbReference>
<dbReference type="AlphaFoldDB" id="A0A8C9BD96"/>
<dbReference type="PRINTS" id="PR00723">
    <property type="entry name" value="SUBTILISIN"/>
</dbReference>
<evidence type="ECO:0000256" key="9">
    <source>
        <dbReference type="ARBA" id="ARBA00023145"/>
    </source>
</evidence>
<reference evidence="22" key="2">
    <citation type="submission" date="2025-08" db="UniProtKB">
        <authorList>
            <consortium name="Ensembl"/>
        </authorList>
    </citation>
    <scope>IDENTIFICATION</scope>
</reference>
<dbReference type="GO" id="GO:0030070">
    <property type="term" value="P:insulin processing"/>
    <property type="evidence" value="ECO:0007669"/>
    <property type="project" value="Ensembl"/>
</dbReference>
<sequence length="624" mass="69567">MKGGCVFQWKAAAGLLFCVMVFASAERPVFTNHFLVELHKGGEEEARQVAAEHGFGVRKLPFAEGLYHFYHNGLAKAKRRRSLPHHHQLERDPRVKRALQQEGFNRKKRGYRDINEIYINMNDPLFTKQWYLINTGQADGTPGLDLNVAEAWELGYTGKGVTIGIMDDGIDYLHPDLASNYNAEASYDFSSNDPYPYPRYTDDWFNSHGTRCAGEVSAVANNNICGVGVAYGSKVAGIRMLDQPFMTDIIEASSISHMPQLIDIYSASWGPTDNGKTVDGPRELTLQAMADGVNKGRGGKGSIYVWASGDGGSYDGLQLRRLRLEHVDHLHQLGHQRRRTALYDESCSSTLCEAGWDLYGNCTLKHSGTSAAAPEAAGVFALALEANLGLTWRDMQHLTVLTSKRNQLHDEVHQWRRNGVGLEFNHLFGYGVLDAGAMVKMAKDWKTVPERFHCVGGSVQDPEKIPPTGKLVLKLTTAACEGKENFVRYLEHVQAVVTVNATRRGDLNINMTSPMGTKSILLSRRPRDDDTKVGFDKWPFMTTHTWGEDARGTWTLELGFVGSAPQKGVLKEWTLMLHGTQSAPYIDQVVRDYQSKLAMSKKEELEEELDEAVERSLKSILGEN</sequence>
<dbReference type="InterPro" id="IPR022398">
    <property type="entry name" value="Peptidase_S8_His-AS"/>
</dbReference>
<dbReference type="Gene3D" id="3.40.50.200">
    <property type="entry name" value="Peptidase S8/S53 domain"/>
    <property type="match status" value="1"/>
</dbReference>
<dbReference type="InterPro" id="IPR002884">
    <property type="entry name" value="P_dom"/>
</dbReference>
<dbReference type="InterPro" id="IPR036852">
    <property type="entry name" value="Peptidase_S8/S53_dom_sf"/>
</dbReference>
<dbReference type="FunFam" id="3.30.70.850:FF:000003">
    <property type="entry name" value="neuroendocrine convertase 2 isoform X1"/>
    <property type="match status" value="1"/>
</dbReference>
<evidence type="ECO:0000256" key="1">
    <source>
        <dbReference type="ARBA" id="ARBA00004613"/>
    </source>
</evidence>
<keyword evidence="9" id="KW-0865">Zymogen</keyword>
<comment type="catalytic activity">
    <reaction evidence="12">
        <text>Release of protein hormones and neuropeptides from their precursors, generally by hydrolysis of -Lys-Arg-|- bonds.</text>
        <dbReference type="EC" id="3.4.21.94"/>
    </reaction>
</comment>
<feature type="signal peptide" evidence="20">
    <location>
        <begin position="1"/>
        <end position="25"/>
    </location>
</feature>
<keyword evidence="8 19" id="KW-0720">Serine protease</keyword>